<dbReference type="AlphaFoldDB" id="A0A5M5RQI6"/>
<keyword evidence="2" id="KW-0255">Endonuclease</keyword>
<gene>
    <name evidence="2" type="ORF">F2Z89_00560</name>
</gene>
<dbReference type="RefSeq" id="WP_050443533.1">
    <property type="nucleotide sequence ID" value="NZ_BAABYZ010000001.1"/>
</dbReference>
<dbReference type="Gene3D" id="1.10.30.50">
    <property type="match status" value="1"/>
</dbReference>
<protein>
    <submittedName>
        <fullName evidence="2">HNH endonuclease</fullName>
    </submittedName>
</protein>
<dbReference type="Proteomes" id="UP000460666">
    <property type="component" value="Unassembled WGS sequence"/>
</dbReference>
<dbReference type="GO" id="GO:0003676">
    <property type="term" value="F:nucleic acid binding"/>
    <property type="evidence" value="ECO:0007669"/>
    <property type="project" value="InterPro"/>
</dbReference>
<dbReference type="GO" id="GO:0008270">
    <property type="term" value="F:zinc ion binding"/>
    <property type="evidence" value="ECO:0007669"/>
    <property type="project" value="InterPro"/>
</dbReference>
<dbReference type="Pfam" id="PF01844">
    <property type="entry name" value="HNH"/>
    <property type="match status" value="1"/>
</dbReference>
<comment type="caution">
    <text evidence="2">The sequence shown here is derived from an EMBL/GenBank/DDBJ whole genome shotgun (WGS) entry which is preliminary data.</text>
</comment>
<dbReference type="InterPro" id="IPR003615">
    <property type="entry name" value="HNH_nuc"/>
</dbReference>
<sequence>MNFEQMKAVYEMVKAIYNKEERLVIGKEKLHLTHGINKNSFADFYRAFQKMLDGELHTRGISTDLRDFYLSQIYEDYGTKKLETALNAYMDFIIYYEKKHNNIKKKNERKIYQKHYELIKHQSPERKGRVKVVEFYEGEFEQVFITKHERNTEARNKCIQAKGVKCVVCDFDFEKTYGELGKGFIHVHHINPISTKDGNYAINIENELVPVCPNCHAMLHRRKDKILSIEELKRIFHNK</sequence>
<evidence type="ECO:0000313" key="2">
    <source>
        <dbReference type="EMBL" id="KAA5001832.1"/>
    </source>
</evidence>
<dbReference type="GO" id="GO:0004519">
    <property type="term" value="F:endonuclease activity"/>
    <property type="evidence" value="ECO:0007669"/>
    <property type="project" value="UniProtKB-KW"/>
</dbReference>
<reference evidence="2 3" key="1">
    <citation type="journal article" date="2019" name="Nat. Med.">
        <title>A library of human gut bacterial isolates paired with longitudinal multiomics data enables mechanistic microbiome research.</title>
        <authorList>
            <person name="Poyet M."/>
            <person name="Groussin M."/>
            <person name="Gibbons S.M."/>
            <person name="Avila-Pacheco J."/>
            <person name="Jiang X."/>
            <person name="Kearney S.M."/>
            <person name="Perrotta A.R."/>
            <person name="Berdy B."/>
            <person name="Zhao S."/>
            <person name="Lieberman T.D."/>
            <person name="Swanson P.K."/>
            <person name="Smith M."/>
            <person name="Roesemann S."/>
            <person name="Alexander J.E."/>
            <person name="Rich S.A."/>
            <person name="Livny J."/>
            <person name="Vlamakis H."/>
            <person name="Clish C."/>
            <person name="Bullock K."/>
            <person name="Deik A."/>
            <person name="Scott J."/>
            <person name="Pierce K.A."/>
            <person name="Xavier R.J."/>
            <person name="Alm E.J."/>
        </authorList>
    </citation>
    <scope>NUCLEOTIDE SEQUENCE [LARGE SCALE GENOMIC DNA]</scope>
    <source>
        <strain evidence="2 3">BIOML-A46</strain>
    </source>
</reference>
<evidence type="ECO:0000259" key="1">
    <source>
        <dbReference type="SMART" id="SM00507"/>
    </source>
</evidence>
<accession>A0A5M5RQI6</accession>
<dbReference type="InterPro" id="IPR002711">
    <property type="entry name" value="HNH"/>
</dbReference>
<proteinExistence type="predicted"/>
<dbReference type="SMART" id="SM00507">
    <property type="entry name" value="HNHc"/>
    <property type="match status" value="1"/>
</dbReference>
<dbReference type="CDD" id="cd00085">
    <property type="entry name" value="HNHc"/>
    <property type="match status" value="1"/>
</dbReference>
<name>A0A5M5RQI6_BACFG</name>
<feature type="domain" description="HNH nuclease" evidence="1">
    <location>
        <begin position="153"/>
        <end position="217"/>
    </location>
</feature>
<organism evidence="2 3">
    <name type="scientific">Bacteroides fragilis</name>
    <dbReference type="NCBI Taxonomy" id="817"/>
    <lineage>
        <taxon>Bacteria</taxon>
        <taxon>Pseudomonadati</taxon>
        <taxon>Bacteroidota</taxon>
        <taxon>Bacteroidia</taxon>
        <taxon>Bacteroidales</taxon>
        <taxon>Bacteroidaceae</taxon>
        <taxon>Bacteroides</taxon>
    </lineage>
</organism>
<keyword evidence="2" id="KW-0378">Hydrolase</keyword>
<dbReference type="EMBL" id="VWCJ01000001">
    <property type="protein sequence ID" value="KAA5001832.1"/>
    <property type="molecule type" value="Genomic_DNA"/>
</dbReference>
<keyword evidence="2" id="KW-0540">Nuclease</keyword>
<evidence type="ECO:0000313" key="3">
    <source>
        <dbReference type="Proteomes" id="UP000460666"/>
    </source>
</evidence>